<dbReference type="Proteomes" id="UP000006038">
    <property type="component" value="Chromosome 5"/>
</dbReference>
<reference evidence="2" key="1">
    <citation type="journal article" date="2013" name="Nat. Commun.">
        <title>Whole-genome sequencing of Oryza brachyantha reveals mechanisms underlying Oryza genome evolution.</title>
        <authorList>
            <person name="Chen J."/>
            <person name="Huang Q."/>
            <person name="Gao D."/>
            <person name="Wang J."/>
            <person name="Lang Y."/>
            <person name="Liu T."/>
            <person name="Li B."/>
            <person name="Bai Z."/>
            <person name="Luis Goicoechea J."/>
            <person name="Liang C."/>
            <person name="Chen C."/>
            <person name="Zhang W."/>
            <person name="Sun S."/>
            <person name="Liao Y."/>
            <person name="Zhang X."/>
            <person name="Yang L."/>
            <person name="Song C."/>
            <person name="Wang M."/>
            <person name="Shi J."/>
            <person name="Liu G."/>
            <person name="Liu J."/>
            <person name="Zhou H."/>
            <person name="Zhou W."/>
            <person name="Yu Q."/>
            <person name="An N."/>
            <person name="Chen Y."/>
            <person name="Cai Q."/>
            <person name="Wang B."/>
            <person name="Liu B."/>
            <person name="Min J."/>
            <person name="Huang Y."/>
            <person name="Wu H."/>
            <person name="Li Z."/>
            <person name="Zhang Y."/>
            <person name="Yin Y."/>
            <person name="Song W."/>
            <person name="Jiang J."/>
            <person name="Jackson S.A."/>
            <person name="Wing R.A."/>
            <person name="Wang J."/>
            <person name="Chen M."/>
        </authorList>
    </citation>
    <scope>NUCLEOTIDE SEQUENCE [LARGE SCALE GENOMIC DNA]</scope>
    <source>
        <strain evidence="2">cv. IRGC 101232</strain>
    </source>
</reference>
<reference evidence="2" key="2">
    <citation type="submission" date="2013-04" db="UniProtKB">
        <authorList>
            <consortium name="EnsemblPlants"/>
        </authorList>
    </citation>
    <scope>IDENTIFICATION</scope>
</reference>
<dbReference type="Gramene" id="OB05G10180.1">
    <property type="protein sequence ID" value="OB05G10180.1"/>
    <property type="gene ID" value="OB05G10180"/>
</dbReference>
<evidence type="ECO:0000256" key="1">
    <source>
        <dbReference type="SAM" id="MobiDB-lite"/>
    </source>
</evidence>
<dbReference type="HOGENOM" id="CLU_3056649_0_0_1"/>
<protein>
    <submittedName>
        <fullName evidence="2">Uncharacterized protein</fullName>
    </submittedName>
</protein>
<organism evidence="2">
    <name type="scientific">Oryza brachyantha</name>
    <name type="common">malo sina</name>
    <dbReference type="NCBI Taxonomy" id="4533"/>
    <lineage>
        <taxon>Eukaryota</taxon>
        <taxon>Viridiplantae</taxon>
        <taxon>Streptophyta</taxon>
        <taxon>Embryophyta</taxon>
        <taxon>Tracheophyta</taxon>
        <taxon>Spermatophyta</taxon>
        <taxon>Magnoliopsida</taxon>
        <taxon>Liliopsida</taxon>
        <taxon>Poales</taxon>
        <taxon>Poaceae</taxon>
        <taxon>BOP clade</taxon>
        <taxon>Oryzoideae</taxon>
        <taxon>Oryzeae</taxon>
        <taxon>Oryzinae</taxon>
        <taxon>Oryza</taxon>
    </lineage>
</organism>
<name>J3M344_ORYBR</name>
<accession>J3M344</accession>
<evidence type="ECO:0000313" key="2">
    <source>
        <dbReference type="EnsemblPlants" id="OB05G10180.1"/>
    </source>
</evidence>
<sequence>MNVWCWISISQQNKQGNLCLYLTSTWLQRISTDGGRPAGQTEVDGRRRATAGEG</sequence>
<dbReference type="EnsemblPlants" id="OB05G10180.1">
    <property type="protein sequence ID" value="OB05G10180.1"/>
    <property type="gene ID" value="OB05G10180"/>
</dbReference>
<dbReference type="AlphaFoldDB" id="J3M344"/>
<feature type="region of interest" description="Disordered" evidence="1">
    <location>
        <begin position="33"/>
        <end position="54"/>
    </location>
</feature>
<evidence type="ECO:0000313" key="3">
    <source>
        <dbReference type="Proteomes" id="UP000006038"/>
    </source>
</evidence>
<keyword evidence="3" id="KW-1185">Reference proteome</keyword>
<proteinExistence type="predicted"/>